<name>A0ABT6J3F6_9STAP</name>
<feature type="domain" description="GS beta-grasp" evidence="8">
    <location>
        <begin position="15"/>
        <end position="102"/>
    </location>
</feature>
<protein>
    <recommendedName>
        <fullName evidence="3">Glutamine synthetase</fullName>
        <ecNumber evidence="2">6.3.1.2</ecNumber>
    </recommendedName>
    <alternativeName>
        <fullName evidence="4">Glutamate--ammonia ligase</fullName>
    </alternativeName>
</protein>
<evidence type="ECO:0000256" key="3">
    <source>
        <dbReference type="ARBA" id="ARBA00021364"/>
    </source>
</evidence>
<dbReference type="InterPro" id="IPR027302">
    <property type="entry name" value="Gln_synth_N_conserv_site"/>
</dbReference>
<evidence type="ECO:0000313" key="10">
    <source>
        <dbReference type="EMBL" id="MDH5159286.1"/>
    </source>
</evidence>
<dbReference type="InterPro" id="IPR008147">
    <property type="entry name" value="Gln_synt_N"/>
</dbReference>
<dbReference type="PROSITE" id="PS51986">
    <property type="entry name" value="GS_BETA_GRASP"/>
    <property type="match status" value="1"/>
</dbReference>
<dbReference type="InterPro" id="IPR008146">
    <property type="entry name" value="Gln_synth_cat_dom"/>
</dbReference>
<dbReference type="Pfam" id="PF03951">
    <property type="entry name" value="Gln-synt_N"/>
    <property type="match status" value="1"/>
</dbReference>
<dbReference type="EC" id="6.3.1.2" evidence="2"/>
<dbReference type="InterPro" id="IPR014746">
    <property type="entry name" value="Gln_synth/guanido_kin_cat_dom"/>
</dbReference>
<dbReference type="SUPFAM" id="SSF55931">
    <property type="entry name" value="Glutamine synthetase/guanido kinase"/>
    <property type="match status" value="1"/>
</dbReference>
<dbReference type="PANTHER" id="PTHR43407">
    <property type="entry name" value="GLUTAMINE SYNTHETASE"/>
    <property type="match status" value="1"/>
</dbReference>
<comment type="similarity">
    <text evidence="1 6 7">Belongs to the glutamine synthetase family.</text>
</comment>
<evidence type="ECO:0000259" key="8">
    <source>
        <dbReference type="PROSITE" id="PS51986"/>
    </source>
</evidence>
<dbReference type="InterPro" id="IPR036651">
    <property type="entry name" value="Gln_synt_N_sf"/>
</dbReference>
<keyword evidence="11" id="KW-1185">Reference proteome</keyword>
<evidence type="ECO:0000256" key="6">
    <source>
        <dbReference type="PROSITE-ProRule" id="PRU01330"/>
    </source>
</evidence>
<accession>A0ABT6J3F6</accession>
<feature type="non-terminal residue" evidence="10">
    <location>
        <position position="178"/>
    </location>
</feature>
<dbReference type="PROSITE" id="PS51987">
    <property type="entry name" value="GS_CATALYTIC"/>
    <property type="match status" value="1"/>
</dbReference>
<reference evidence="10 11" key="1">
    <citation type="submission" date="2023-03" db="EMBL/GenBank/DDBJ databases">
        <title>Bacterial isolates from washroom surfaces on a university campus.</title>
        <authorList>
            <person name="Holman D.B."/>
            <person name="Gzyl K.E."/>
            <person name="Taheri A.E."/>
        </authorList>
    </citation>
    <scope>NUCLEOTIDE SEQUENCE [LARGE SCALE GENOMIC DNA]</scope>
    <source>
        <strain evidence="10 11">RD01</strain>
    </source>
</reference>
<evidence type="ECO:0000259" key="9">
    <source>
        <dbReference type="PROSITE" id="PS51987"/>
    </source>
</evidence>
<evidence type="ECO:0000256" key="5">
    <source>
        <dbReference type="ARBA" id="ARBA00049436"/>
    </source>
</evidence>
<proteinExistence type="inferred from homology"/>
<dbReference type="EMBL" id="JAROYR010000084">
    <property type="protein sequence ID" value="MDH5159286.1"/>
    <property type="molecule type" value="Genomic_DNA"/>
</dbReference>
<evidence type="ECO:0000256" key="1">
    <source>
        <dbReference type="ARBA" id="ARBA00009897"/>
    </source>
</evidence>
<evidence type="ECO:0000313" key="11">
    <source>
        <dbReference type="Proteomes" id="UP001159200"/>
    </source>
</evidence>
<dbReference type="Gene3D" id="3.30.590.10">
    <property type="entry name" value="Glutamine synthetase/guanido kinase, catalytic domain"/>
    <property type="match status" value="1"/>
</dbReference>
<dbReference type="PROSITE" id="PS00180">
    <property type="entry name" value="GLNA_1"/>
    <property type="match status" value="1"/>
</dbReference>
<comment type="catalytic activity">
    <reaction evidence="5">
        <text>L-glutamate + NH4(+) + ATP = L-glutamine + ADP + phosphate + H(+)</text>
        <dbReference type="Rhea" id="RHEA:16169"/>
        <dbReference type="ChEBI" id="CHEBI:15378"/>
        <dbReference type="ChEBI" id="CHEBI:28938"/>
        <dbReference type="ChEBI" id="CHEBI:29985"/>
        <dbReference type="ChEBI" id="CHEBI:30616"/>
        <dbReference type="ChEBI" id="CHEBI:43474"/>
        <dbReference type="ChEBI" id="CHEBI:58359"/>
        <dbReference type="ChEBI" id="CHEBI:456216"/>
        <dbReference type="EC" id="6.3.1.2"/>
    </reaction>
</comment>
<sequence length="178" mass="20304">MTITAADIRRDVKEKDIKFLRLMFTDIIGTLKNVEVPATDEQLDKLFENKMMFDGSSIEGFVRINESDMYLYPDLDTWIVFPWGDEYGKVAGVICDVYTPEGEPFAGDPRGVLKRNLKSMEKLGFKNFNLGPEPEFFLFKLNENDEPTLEVNDKGGYFDLAPTDLAGNTRREIVNVLT</sequence>
<dbReference type="Pfam" id="PF00120">
    <property type="entry name" value="Gln-synt_C"/>
    <property type="match status" value="1"/>
</dbReference>
<evidence type="ECO:0000256" key="7">
    <source>
        <dbReference type="RuleBase" id="RU000384"/>
    </source>
</evidence>
<organism evidence="10 11">
    <name type="scientific">Staphylococcus cohnii</name>
    <dbReference type="NCBI Taxonomy" id="29382"/>
    <lineage>
        <taxon>Bacteria</taxon>
        <taxon>Bacillati</taxon>
        <taxon>Bacillota</taxon>
        <taxon>Bacilli</taxon>
        <taxon>Bacillales</taxon>
        <taxon>Staphylococcaceae</taxon>
        <taxon>Staphylococcus</taxon>
        <taxon>Staphylococcus cohnii species complex</taxon>
    </lineage>
</organism>
<evidence type="ECO:0000256" key="4">
    <source>
        <dbReference type="ARBA" id="ARBA00030668"/>
    </source>
</evidence>
<gene>
    <name evidence="10" type="ORF">P5X59_13600</name>
</gene>
<dbReference type="SUPFAM" id="SSF54368">
    <property type="entry name" value="Glutamine synthetase, N-terminal domain"/>
    <property type="match status" value="1"/>
</dbReference>
<evidence type="ECO:0000256" key="2">
    <source>
        <dbReference type="ARBA" id="ARBA00012937"/>
    </source>
</evidence>
<dbReference type="Proteomes" id="UP001159200">
    <property type="component" value="Unassembled WGS sequence"/>
</dbReference>
<dbReference type="RefSeq" id="WP_280564125.1">
    <property type="nucleotide sequence ID" value="NZ_JAROYR010000084.1"/>
</dbReference>
<dbReference type="Gene3D" id="3.10.20.70">
    <property type="entry name" value="Glutamine synthetase, N-terminal domain"/>
    <property type="match status" value="1"/>
</dbReference>
<comment type="caution">
    <text evidence="10">The sequence shown here is derived from an EMBL/GenBank/DDBJ whole genome shotgun (WGS) entry which is preliminary data.</text>
</comment>
<feature type="domain" description="GS catalytic" evidence="9">
    <location>
        <begin position="109"/>
        <end position="178"/>
    </location>
</feature>
<dbReference type="PANTHER" id="PTHR43407:SF1">
    <property type="entry name" value="LENGSIN"/>
    <property type="match status" value="1"/>
</dbReference>